<comment type="caution">
    <text evidence="2">The sequence shown here is derived from an EMBL/GenBank/DDBJ whole genome shotgun (WGS) entry which is preliminary data.</text>
</comment>
<protein>
    <submittedName>
        <fullName evidence="2">Phage baseplate assembly protein V</fullName>
    </submittedName>
</protein>
<dbReference type="InterPro" id="IPR037026">
    <property type="entry name" value="Vgr_OB-fold_dom_sf"/>
</dbReference>
<dbReference type="SUPFAM" id="SSF69279">
    <property type="entry name" value="Phage tail proteins"/>
    <property type="match status" value="1"/>
</dbReference>
<dbReference type="SUPFAM" id="SSF69255">
    <property type="entry name" value="gp5 N-terminal domain-like"/>
    <property type="match status" value="1"/>
</dbReference>
<proteinExistence type="predicted"/>
<feature type="domain" description="Gp5/Type VI secretion system Vgr protein OB-fold" evidence="1">
    <location>
        <begin position="367"/>
        <end position="441"/>
    </location>
</feature>
<dbReference type="Pfam" id="PF04717">
    <property type="entry name" value="Phage_base_V"/>
    <property type="match status" value="1"/>
</dbReference>
<dbReference type="EMBL" id="BAAAGE010000009">
    <property type="protein sequence ID" value="GAA0734031.1"/>
    <property type="molecule type" value="Genomic_DNA"/>
</dbReference>
<keyword evidence="3" id="KW-1185">Reference proteome</keyword>
<name>A0ABP3UH67_9FLAO</name>
<dbReference type="RefSeq" id="WP_343914868.1">
    <property type="nucleotide sequence ID" value="NZ_BAAAGE010000009.1"/>
</dbReference>
<dbReference type="InterPro" id="IPR006533">
    <property type="entry name" value="T6SS_Vgr_RhsGE"/>
</dbReference>
<dbReference type="Gene3D" id="2.30.110.50">
    <property type="match status" value="1"/>
</dbReference>
<evidence type="ECO:0000259" key="1">
    <source>
        <dbReference type="Pfam" id="PF04717"/>
    </source>
</evidence>
<evidence type="ECO:0000313" key="3">
    <source>
        <dbReference type="Proteomes" id="UP001501758"/>
    </source>
</evidence>
<dbReference type="NCBIfam" id="TIGR01646">
    <property type="entry name" value="vgr_GE"/>
    <property type="match status" value="1"/>
</dbReference>
<dbReference type="SUPFAM" id="SSF69349">
    <property type="entry name" value="Phage fibre proteins"/>
    <property type="match status" value="1"/>
</dbReference>
<dbReference type="Pfam" id="PF05954">
    <property type="entry name" value="Phage_GPD"/>
    <property type="match status" value="1"/>
</dbReference>
<dbReference type="Proteomes" id="UP001501758">
    <property type="component" value="Unassembled WGS sequence"/>
</dbReference>
<dbReference type="InterPro" id="IPR006531">
    <property type="entry name" value="Gp5/Vgr_OB"/>
</dbReference>
<reference evidence="3" key="1">
    <citation type="journal article" date="2019" name="Int. J. Syst. Evol. Microbiol.">
        <title>The Global Catalogue of Microorganisms (GCM) 10K type strain sequencing project: providing services to taxonomists for standard genome sequencing and annotation.</title>
        <authorList>
            <consortium name="The Broad Institute Genomics Platform"/>
            <consortium name="The Broad Institute Genome Sequencing Center for Infectious Disease"/>
            <person name="Wu L."/>
            <person name="Ma J."/>
        </authorList>
    </citation>
    <scope>NUCLEOTIDE SEQUENCE [LARGE SCALE GENOMIC DNA]</scope>
    <source>
        <strain evidence="3">JCM 15974</strain>
    </source>
</reference>
<sequence>MALQSKIQLFIGGFCIKAFKKLTLQQEIDNHHTVELLCRRDVLENASNLDEEVSNDFLGQTITLTISSLDAVDIYKELKFKGIVTEVKLTNGFHQSTGDSILIKAKSNSILTDDGPNYTSFSDENLESILTQSFQQYDRSKLNTSIKTRSKDTLHYCVQNGESSFEFASRLSKQYGEWFYYDGEYLVFGKPMDSEPVVLTYGVDLMEFSRSLNPRSNSYSFFTNDYLNNEKHKVTTSEITSSINGYNGYASNKSQEMFPHDTNVFLNTYNDPQTKQRLNHLVTEQKKAEEIKQVLITGKSDNPGVCLGKVVQIKQEGKSQGSYRIIKIRHNAAENGKYINHFEGIAVDQDVYPYTNIRNNPKSDTQVATVTANNDPEGLGRIRVQLDWQKPLGVYTPWLRVMTPHSGGDKGFHFIPEVGEEVLIGFEGGNAERPYVMGALYNGAAKPSSWKTDKNNVKAIRTRSGHTIELNDTEKSEFITIIDKNQNTIHIDTANNNITITALEKMTLNSKNMEINVDENLDINVGNDKIERITKTHKINTSKSIEFASQTKSVNVNLAYMQSAGSTSLISVAGDLTMHAKGVSTLQGNSDVKISKG</sequence>
<accession>A0ABP3UH67</accession>
<organism evidence="2 3">
    <name type="scientific">Aquimarina litoralis</name>
    <dbReference type="NCBI Taxonomy" id="584605"/>
    <lineage>
        <taxon>Bacteria</taxon>
        <taxon>Pseudomonadati</taxon>
        <taxon>Bacteroidota</taxon>
        <taxon>Flavobacteriia</taxon>
        <taxon>Flavobacteriales</taxon>
        <taxon>Flavobacteriaceae</taxon>
        <taxon>Aquimarina</taxon>
    </lineage>
</organism>
<dbReference type="Gene3D" id="3.55.50.10">
    <property type="entry name" value="Baseplate protein-like domains"/>
    <property type="match status" value="1"/>
</dbReference>
<evidence type="ECO:0000313" key="2">
    <source>
        <dbReference type="EMBL" id="GAA0734031.1"/>
    </source>
</evidence>
<dbReference type="Gene3D" id="4.10.220.110">
    <property type="match status" value="1"/>
</dbReference>
<dbReference type="Gene3D" id="2.40.50.230">
    <property type="entry name" value="Gp5 N-terminal domain"/>
    <property type="match status" value="1"/>
</dbReference>
<gene>
    <name evidence="2" type="ORF">GCM10009430_48780</name>
</gene>